<evidence type="ECO:0000313" key="7">
    <source>
        <dbReference type="Proteomes" id="UP001239019"/>
    </source>
</evidence>
<keyword evidence="1" id="KW-0677">Repeat</keyword>
<evidence type="ECO:0000256" key="4">
    <source>
        <dbReference type="SAM" id="MobiDB-lite"/>
    </source>
</evidence>
<dbReference type="InterPro" id="IPR036770">
    <property type="entry name" value="Ankyrin_rpt-contain_sf"/>
</dbReference>
<organism evidence="6 7">
    <name type="scientific">Natronospira bacteriovora</name>
    <dbReference type="NCBI Taxonomy" id="3069753"/>
    <lineage>
        <taxon>Bacteria</taxon>
        <taxon>Pseudomonadati</taxon>
        <taxon>Pseudomonadota</taxon>
        <taxon>Gammaproteobacteria</taxon>
        <taxon>Natronospirales</taxon>
        <taxon>Natronospiraceae</taxon>
        <taxon>Natronospira</taxon>
    </lineage>
</organism>
<evidence type="ECO:0000256" key="1">
    <source>
        <dbReference type="ARBA" id="ARBA00022737"/>
    </source>
</evidence>
<gene>
    <name evidence="6" type="ORF">RBH19_13220</name>
</gene>
<evidence type="ECO:0000313" key="6">
    <source>
        <dbReference type="EMBL" id="MDQ2070832.1"/>
    </source>
</evidence>
<feature type="repeat" description="ANK" evidence="3">
    <location>
        <begin position="96"/>
        <end position="128"/>
    </location>
</feature>
<proteinExistence type="predicted"/>
<dbReference type="Proteomes" id="UP001239019">
    <property type="component" value="Unassembled WGS sequence"/>
</dbReference>
<accession>A0ABU0WA44</accession>
<dbReference type="RefSeq" id="WP_306729329.1">
    <property type="nucleotide sequence ID" value="NZ_JAVDDT010000011.1"/>
</dbReference>
<feature type="signal peptide" evidence="5">
    <location>
        <begin position="1"/>
        <end position="19"/>
    </location>
</feature>
<dbReference type="PANTHER" id="PTHR24198:SF165">
    <property type="entry name" value="ANKYRIN REPEAT-CONTAINING PROTEIN-RELATED"/>
    <property type="match status" value="1"/>
</dbReference>
<dbReference type="Pfam" id="PF12796">
    <property type="entry name" value="Ank_2"/>
    <property type="match status" value="1"/>
</dbReference>
<evidence type="ECO:0000256" key="2">
    <source>
        <dbReference type="ARBA" id="ARBA00023043"/>
    </source>
</evidence>
<dbReference type="PROSITE" id="PS50297">
    <property type="entry name" value="ANK_REP_REGION"/>
    <property type="match status" value="1"/>
</dbReference>
<sequence length="321" mass="34819">MKRICLIFLLLAMTATAHAADRRWQAAIETADLEAAQQLLADGVEMNVHIHGVESRHSGSVTTPLNWIFEQRDLAGTSLPWTMIEAGADPNFSAPDGTTPLYVVAAKGNRDAVRDLLHYDVDVNAAAEGGWTPVLATANGQGLGSHRLEILQRLAAAGADMNAQQEDGWSVLTLLANREEVELIYNLLADRQIDIDPNTQINSGWSLLTIYVNQNDNPRFLRQILDLSHRDINVNLKNGRGETALDIAMIRNHTNSAQVLRDRGGLQGANVPDAPPTQTASTEEESSSGSGCSIGRGPFELLVLALAALLLSRRRMGHIKA</sequence>
<keyword evidence="7" id="KW-1185">Reference proteome</keyword>
<protein>
    <submittedName>
        <fullName evidence="6">Ankyrin repeat domain-containing protein</fullName>
    </submittedName>
</protein>
<comment type="caution">
    <text evidence="6">The sequence shown here is derived from an EMBL/GenBank/DDBJ whole genome shotgun (WGS) entry which is preliminary data.</text>
</comment>
<dbReference type="SUPFAM" id="SSF48403">
    <property type="entry name" value="Ankyrin repeat"/>
    <property type="match status" value="1"/>
</dbReference>
<dbReference type="EMBL" id="JAVDDT010000011">
    <property type="protein sequence ID" value="MDQ2070832.1"/>
    <property type="molecule type" value="Genomic_DNA"/>
</dbReference>
<dbReference type="Gene3D" id="1.25.40.20">
    <property type="entry name" value="Ankyrin repeat-containing domain"/>
    <property type="match status" value="1"/>
</dbReference>
<feature type="chain" id="PRO_5046903793" evidence="5">
    <location>
        <begin position="20"/>
        <end position="321"/>
    </location>
</feature>
<reference evidence="6 7" key="1">
    <citation type="submission" date="2023-08" db="EMBL/GenBank/DDBJ databases">
        <title>Whole-genome sequencing of halo(alkali)philic microorganisms from hypersaline lakes.</title>
        <authorList>
            <person name="Sorokin D.Y."/>
            <person name="Abbas B."/>
            <person name="Merkel A.Y."/>
        </authorList>
    </citation>
    <scope>NUCLEOTIDE SEQUENCE [LARGE SCALE GENOMIC DNA]</scope>
    <source>
        <strain evidence="6 7">AB-CW4</strain>
    </source>
</reference>
<dbReference type="PROSITE" id="PS50088">
    <property type="entry name" value="ANK_REPEAT"/>
    <property type="match status" value="1"/>
</dbReference>
<keyword evidence="5" id="KW-0732">Signal</keyword>
<dbReference type="SMART" id="SM00248">
    <property type="entry name" value="ANK"/>
    <property type="match status" value="5"/>
</dbReference>
<feature type="region of interest" description="Disordered" evidence="4">
    <location>
        <begin position="265"/>
        <end position="291"/>
    </location>
</feature>
<dbReference type="PANTHER" id="PTHR24198">
    <property type="entry name" value="ANKYRIN REPEAT AND PROTEIN KINASE DOMAIN-CONTAINING PROTEIN"/>
    <property type="match status" value="1"/>
</dbReference>
<evidence type="ECO:0000256" key="5">
    <source>
        <dbReference type="SAM" id="SignalP"/>
    </source>
</evidence>
<keyword evidence="2 3" id="KW-0040">ANK repeat</keyword>
<evidence type="ECO:0000256" key="3">
    <source>
        <dbReference type="PROSITE-ProRule" id="PRU00023"/>
    </source>
</evidence>
<name>A0ABU0WA44_9GAMM</name>
<dbReference type="InterPro" id="IPR002110">
    <property type="entry name" value="Ankyrin_rpt"/>
</dbReference>